<dbReference type="OrthoDB" id="19861at2759"/>
<comment type="caution">
    <text evidence="1">The sequence shown here is derived from an EMBL/GenBank/DDBJ whole genome shotgun (WGS) entry which is preliminary data.</text>
</comment>
<organism evidence="1 2">
    <name type="scientific">Crepidotus variabilis</name>
    <dbReference type="NCBI Taxonomy" id="179855"/>
    <lineage>
        <taxon>Eukaryota</taxon>
        <taxon>Fungi</taxon>
        <taxon>Dikarya</taxon>
        <taxon>Basidiomycota</taxon>
        <taxon>Agaricomycotina</taxon>
        <taxon>Agaricomycetes</taxon>
        <taxon>Agaricomycetidae</taxon>
        <taxon>Agaricales</taxon>
        <taxon>Agaricineae</taxon>
        <taxon>Crepidotaceae</taxon>
        <taxon>Crepidotus</taxon>
    </lineage>
</organism>
<accession>A0A9P6E682</accession>
<gene>
    <name evidence="1" type="ORF">CPB83DRAFT_744060</name>
</gene>
<evidence type="ECO:0000313" key="1">
    <source>
        <dbReference type="EMBL" id="KAF9523153.1"/>
    </source>
</evidence>
<feature type="non-terminal residue" evidence="1">
    <location>
        <position position="1"/>
    </location>
</feature>
<sequence length="257" mass="29316">EIHKAAWGRRWPYQRRAIITNKGCGLDSDESDKHRGDKSDSYYSREVKPTHWEYTCLGGIEKLTKALTFRTRLQPNLIIRDDYEVIQLALERDLKYLQSTSKNSAAYVVTGNSEIGLTGFVLYLLLYRLERRLPTAIQVCAEYYFIFDDRGVAKLGAYQTSERLTAGTWALCDGGKEASQPCHAFQPGIVTILQVTSARMDKWKTWSNQLFAKLYVLDVPRAIEVAAITKENGFKPTDAITISKKWGTVPRTIFYIL</sequence>
<keyword evidence="2" id="KW-1185">Reference proteome</keyword>
<name>A0A9P6E682_9AGAR</name>
<evidence type="ECO:0000313" key="2">
    <source>
        <dbReference type="Proteomes" id="UP000807306"/>
    </source>
</evidence>
<dbReference type="EMBL" id="MU157924">
    <property type="protein sequence ID" value="KAF9523153.1"/>
    <property type="molecule type" value="Genomic_DNA"/>
</dbReference>
<feature type="non-terminal residue" evidence="1">
    <location>
        <position position="257"/>
    </location>
</feature>
<dbReference type="AlphaFoldDB" id="A0A9P6E682"/>
<protein>
    <submittedName>
        <fullName evidence="1">Uncharacterized protein</fullName>
    </submittedName>
</protein>
<reference evidence="1" key="1">
    <citation type="submission" date="2020-11" db="EMBL/GenBank/DDBJ databases">
        <authorList>
            <consortium name="DOE Joint Genome Institute"/>
            <person name="Ahrendt S."/>
            <person name="Riley R."/>
            <person name="Andreopoulos W."/>
            <person name="Labutti K."/>
            <person name="Pangilinan J."/>
            <person name="Ruiz-Duenas F.J."/>
            <person name="Barrasa J.M."/>
            <person name="Sanchez-Garcia M."/>
            <person name="Camarero S."/>
            <person name="Miyauchi S."/>
            <person name="Serrano A."/>
            <person name="Linde D."/>
            <person name="Babiker R."/>
            <person name="Drula E."/>
            <person name="Ayuso-Fernandez I."/>
            <person name="Pacheco R."/>
            <person name="Padilla G."/>
            <person name="Ferreira P."/>
            <person name="Barriuso J."/>
            <person name="Kellner H."/>
            <person name="Castanera R."/>
            <person name="Alfaro M."/>
            <person name="Ramirez L."/>
            <person name="Pisabarro A.G."/>
            <person name="Kuo A."/>
            <person name="Tritt A."/>
            <person name="Lipzen A."/>
            <person name="He G."/>
            <person name="Yan M."/>
            <person name="Ng V."/>
            <person name="Cullen D."/>
            <person name="Martin F."/>
            <person name="Rosso M.-N."/>
            <person name="Henrissat B."/>
            <person name="Hibbett D."/>
            <person name="Martinez A.T."/>
            <person name="Grigoriev I.V."/>
        </authorList>
    </citation>
    <scope>NUCLEOTIDE SEQUENCE</scope>
    <source>
        <strain evidence="1">CBS 506.95</strain>
    </source>
</reference>
<proteinExistence type="predicted"/>
<dbReference type="Proteomes" id="UP000807306">
    <property type="component" value="Unassembled WGS sequence"/>
</dbReference>